<dbReference type="EMBL" id="AEDD01000010">
    <property type="protein sequence ID" value="EFM09535.1"/>
    <property type="molecule type" value="Genomic_DNA"/>
</dbReference>
<name>E0ID80_9BACL</name>
<dbReference type="RefSeq" id="WP_006039570.1">
    <property type="nucleotide sequence ID" value="NZ_AEDD01000010.1"/>
</dbReference>
<reference evidence="1 2" key="1">
    <citation type="submission" date="2010-07" db="EMBL/GenBank/DDBJ databases">
        <title>The draft genome of Paenibacillus curdlanolyticus YK9.</title>
        <authorList>
            <consortium name="US DOE Joint Genome Institute (JGI-PGF)"/>
            <person name="Lucas S."/>
            <person name="Copeland A."/>
            <person name="Lapidus A."/>
            <person name="Cheng J.-F."/>
            <person name="Bruce D."/>
            <person name="Goodwin L."/>
            <person name="Pitluck S."/>
            <person name="Land M.L."/>
            <person name="Hauser L."/>
            <person name="Chang Y.-J."/>
            <person name="Jeffries C."/>
            <person name="Anderson I.J."/>
            <person name="Johnson E."/>
            <person name="Loganathan U."/>
            <person name="Mulhopadhyay B."/>
            <person name="Kyrpides N."/>
            <person name="Woyke T.J."/>
        </authorList>
    </citation>
    <scope>NUCLEOTIDE SEQUENCE [LARGE SCALE GENOMIC DNA]</scope>
    <source>
        <strain evidence="1 2">YK9</strain>
    </source>
</reference>
<dbReference type="OrthoDB" id="9901280at2"/>
<organism evidence="1 2">
    <name type="scientific">Paenibacillus curdlanolyticus YK9</name>
    <dbReference type="NCBI Taxonomy" id="717606"/>
    <lineage>
        <taxon>Bacteria</taxon>
        <taxon>Bacillati</taxon>
        <taxon>Bacillota</taxon>
        <taxon>Bacilli</taxon>
        <taxon>Bacillales</taxon>
        <taxon>Paenibacillaceae</taxon>
        <taxon>Paenibacillus</taxon>
    </lineage>
</organism>
<keyword evidence="2" id="KW-1185">Reference proteome</keyword>
<gene>
    <name evidence="1" type="ORF">PaecuDRAFT_3582</name>
</gene>
<accession>E0ID80</accession>
<evidence type="ECO:0000313" key="2">
    <source>
        <dbReference type="Proteomes" id="UP000005387"/>
    </source>
</evidence>
<proteinExistence type="predicted"/>
<dbReference type="AlphaFoldDB" id="E0ID80"/>
<dbReference type="Proteomes" id="UP000005387">
    <property type="component" value="Unassembled WGS sequence"/>
</dbReference>
<protein>
    <submittedName>
        <fullName evidence="1">Uncharacterized protein</fullName>
    </submittedName>
</protein>
<evidence type="ECO:0000313" key="1">
    <source>
        <dbReference type="EMBL" id="EFM09535.1"/>
    </source>
</evidence>
<sequence>MDFYGHEIKRKRSIDLGGTRNESSFGLNWESESKENDLKTGLNISPQTSECPTTELDGQKINEEQITRSPHFGNGYQKVTVYLPVQLFEVLKKEKQMRRIRSFSEAITHALSGQFSEHNKT</sequence>
<dbReference type="STRING" id="717606.PaecuDRAFT_3582"/>